<protein>
    <submittedName>
        <fullName evidence="2">NTP pyrophosphohydrolase including oxidative damage repair enzyme</fullName>
    </submittedName>
</protein>
<dbReference type="InterPro" id="IPR015797">
    <property type="entry name" value="NUDIX_hydrolase-like_dom_sf"/>
</dbReference>
<name>A0A2P2BUB0_9FIRM</name>
<evidence type="ECO:0000259" key="1">
    <source>
        <dbReference type="PROSITE" id="PS51462"/>
    </source>
</evidence>
<dbReference type="KEGG" id="rhom:FRIFI_2430"/>
<dbReference type="GO" id="GO:0016787">
    <property type="term" value="F:hydrolase activity"/>
    <property type="evidence" value="ECO:0007669"/>
    <property type="project" value="UniProtKB-KW"/>
</dbReference>
<dbReference type="EMBL" id="LN650648">
    <property type="protein sequence ID" value="CEI73955.1"/>
    <property type="molecule type" value="Genomic_DNA"/>
</dbReference>
<dbReference type="Pfam" id="PF00293">
    <property type="entry name" value="NUDIX"/>
    <property type="match status" value="1"/>
</dbReference>
<keyword evidence="3" id="KW-1185">Reference proteome</keyword>
<dbReference type="Gene3D" id="3.90.79.10">
    <property type="entry name" value="Nucleoside Triphosphate Pyrophosphohydrolase"/>
    <property type="match status" value="1"/>
</dbReference>
<accession>A0A2P2BUB0</accession>
<reference evidence="2 3" key="1">
    <citation type="submission" date="2014-09" db="EMBL/GenBank/DDBJ databases">
        <authorList>
            <person name="Hornung B.V."/>
        </authorList>
    </citation>
    <scope>NUCLEOTIDE SEQUENCE [LARGE SCALE GENOMIC DNA]</scope>
    <source>
        <strain evidence="2 3">FRIFI</strain>
    </source>
</reference>
<evidence type="ECO:0000313" key="3">
    <source>
        <dbReference type="Proteomes" id="UP000245695"/>
    </source>
</evidence>
<feature type="domain" description="Nudix hydrolase" evidence="1">
    <location>
        <begin position="2"/>
        <end position="129"/>
    </location>
</feature>
<dbReference type="PROSITE" id="PS51462">
    <property type="entry name" value="NUDIX"/>
    <property type="match status" value="1"/>
</dbReference>
<dbReference type="InterPro" id="IPR000086">
    <property type="entry name" value="NUDIX_hydrolase_dom"/>
</dbReference>
<keyword evidence="2" id="KW-0378">Hydrolase</keyword>
<sequence>MIVRHCAGGVVFYANKVLLIKNDRGEWTLPKGKIFNGELKTESAILSVKQETGVEGKVLGVAGDSMYEFFSRSRQQQVCNSVTWYIMETSDTSCVLNKELLDGGFFKVKDAIEQLTHKKEKSLVEISYKKYKELKKEVVETSASI</sequence>
<evidence type="ECO:0000313" key="2">
    <source>
        <dbReference type="EMBL" id="CEI73955.1"/>
    </source>
</evidence>
<gene>
    <name evidence="2" type="ORF">FRIFI_2430</name>
</gene>
<dbReference type="RefSeq" id="WP_092923710.1">
    <property type="nucleotide sequence ID" value="NZ_FJTZ01000012.1"/>
</dbReference>
<dbReference type="AlphaFoldDB" id="A0A2P2BUB0"/>
<organism evidence="2 3">
    <name type="scientific">Romboutsia hominis</name>
    <dbReference type="NCBI Taxonomy" id="1507512"/>
    <lineage>
        <taxon>Bacteria</taxon>
        <taxon>Bacillati</taxon>
        <taxon>Bacillota</taxon>
        <taxon>Clostridia</taxon>
        <taxon>Peptostreptococcales</taxon>
        <taxon>Peptostreptococcaceae</taxon>
        <taxon>Romboutsia</taxon>
    </lineage>
</organism>
<dbReference type="SUPFAM" id="SSF55811">
    <property type="entry name" value="Nudix"/>
    <property type="match status" value="1"/>
</dbReference>
<proteinExistence type="predicted"/>
<dbReference type="Proteomes" id="UP000245695">
    <property type="component" value="Chromosome 1"/>
</dbReference>